<evidence type="ECO:0000313" key="1">
    <source>
        <dbReference type="EMBL" id="QHT22052.1"/>
    </source>
</evidence>
<sequence>MHIHIDVLKTTLNKQINAMSMISCNQAIVFCANNECFVYNFKTLAVENNIVINTNNLFSEKYLITGATNVIECCNNIIWLSCKYENQCCDSFKDTTIDDLCDVMKTINKVQKNRFIIKAQFNSNTNNIKMTDKYELPNNLNSSPNFDSIIKLKTSVHTNILLWSSGNSNKNGFPVLMVNINNKEILSNEVFLRIEDELIDNKTYDNFQIVSCFVYDKYIILIPSFATNKVFKLYVNAANELFNYLNDFPELELHFSPATINRIINNNNVGLKLVTISKNDKLFGFTQSVNGVSNIITGLVH</sequence>
<reference evidence="1" key="1">
    <citation type="journal article" date="2020" name="Nature">
        <title>Giant virus diversity and host interactions through global metagenomics.</title>
        <authorList>
            <person name="Schulz F."/>
            <person name="Roux S."/>
            <person name="Paez-Espino D."/>
            <person name="Jungbluth S."/>
            <person name="Walsh D.A."/>
            <person name="Denef V.J."/>
            <person name="McMahon K.D."/>
            <person name="Konstantinidis K.T."/>
            <person name="Eloe-Fadrosh E.A."/>
            <person name="Kyrpides N.C."/>
            <person name="Woyke T."/>
        </authorList>
    </citation>
    <scope>NUCLEOTIDE SEQUENCE</scope>
    <source>
        <strain evidence="1">GVMAG-M-3300023179-103</strain>
    </source>
</reference>
<protein>
    <submittedName>
        <fullName evidence="1">Uncharacterized protein</fullName>
    </submittedName>
</protein>
<dbReference type="EMBL" id="MN739701">
    <property type="protein sequence ID" value="QHT22052.1"/>
    <property type="molecule type" value="Genomic_DNA"/>
</dbReference>
<name>A0A6C0E026_9ZZZZ</name>
<dbReference type="AlphaFoldDB" id="A0A6C0E026"/>
<accession>A0A6C0E026</accession>
<organism evidence="1">
    <name type="scientific">viral metagenome</name>
    <dbReference type="NCBI Taxonomy" id="1070528"/>
    <lineage>
        <taxon>unclassified sequences</taxon>
        <taxon>metagenomes</taxon>
        <taxon>organismal metagenomes</taxon>
    </lineage>
</organism>
<proteinExistence type="predicted"/>